<reference evidence="10 11" key="1">
    <citation type="submission" date="2014-02" db="EMBL/GenBank/DDBJ databases">
        <title>Draft genome sequence of Lysinibacillus massiliensis CCUG 49529.</title>
        <authorList>
            <person name="Zhang F."/>
            <person name="Wang G."/>
            <person name="Zhang L."/>
        </authorList>
    </citation>
    <scope>NUCLEOTIDE SEQUENCE [LARGE SCALE GENOMIC DNA]</scope>
    <source>
        <strain evidence="10 11">CCUG 49529</strain>
    </source>
</reference>
<dbReference type="EMBL" id="JPVQ01000010">
    <property type="protein sequence ID" value="KGR91151.1"/>
    <property type="molecule type" value="Genomic_DNA"/>
</dbReference>
<comment type="caution">
    <text evidence="10">The sequence shown here is derived from an EMBL/GenBank/DDBJ whole genome shotgun (WGS) entry which is preliminary data.</text>
</comment>
<dbReference type="OrthoDB" id="9775255at2"/>
<comment type="similarity">
    <text evidence="2 8">Belongs to the PHP hydrolase family. HisK subfamily.</text>
</comment>
<dbReference type="NCBIfam" id="TIGR01856">
    <property type="entry name" value="hisJ_fam"/>
    <property type="match status" value="1"/>
</dbReference>
<evidence type="ECO:0000256" key="1">
    <source>
        <dbReference type="ARBA" id="ARBA00004970"/>
    </source>
</evidence>
<evidence type="ECO:0000256" key="7">
    <source>
        <dbReference type="ARBA" id="ARBA00049158"/>
    </source>
</evidence>
<dbReference type="InterPro" id="IPR016195">
    <property type="entry name" value="Pol/histidinol_Pase-like"/>
</dbReference>
<dbReference type="Gene3D" id="3.20.20.140">
    <property type="entry name" value="Metal-dependent hydrolases"/>
    <property type="match status" value="1"/>
</dbReference>
<evidence type="ECO:0000256" key="3">
    <source>
        <dbReference type="ARBA" id="ARBA00013085"/>
    </source>
</evidence>
<sequence>MKRDGHIHSPFCPHGTEDTFEQYIEKAIESGFTQITFTEHAPLPTNFKDPTPDKDSGMNPKHLKPYIEKLTELKEVYSKDISIHIGLEIDYIVGYETETRAFLDIVGPLLDDAILSVHFLKWNDEYCCIDFSKDVFLEFASKVGSVEEVYNLYYETIKKSIDANLGRYKPRRIGHPTLVHKFQLAHGEKIQDEQQIKDILTYMKEKGYELDVNSAGISKEFCKEPYPSFEMIQFAQSIDLSMVFGSDAHSVKDLHQHYDKIYSK</sequence>
<proteinExistence type="inferred from homology"/>
<comment type="pathway">
    <text evidence="1 8">Amino-acid biosynthesis; L-histidine biosynthesis; L-histidine from 5-phospho-alpha-D-ribose 1-diphosphate: step 8/9.</text>
</comment>
<dbReference type="Proteomes" id="UP000030595">
    <property type="component" value="Unassembled WGS sequence"/>
</dbReference>
<dbReference type="RefSeq" id="WP_036174801.1">
    <property type="nucleotide sequence ID" value="NZ_AVCZ01000010.1"/>
</dbReference>
<dbReference type="NCBIfam" id="NF005996">
    <property type="entry name" value="PRK08123.1"/>
    <property type="match status" value="1"/>
</dbReference>
<feature type="domain" description="PHP" evidence="9">
    <location>
        <begin position="4"/>
        <end position="214"/>
    </location>
</feature>
<keyword evidence="11" id="KW-1185">Reference proteome</keyword>
<dbReference type="InterPro" id="IPR004013">
    <property type="entry name" value="PHP_dom"/>
</dbReference>
<keyword evidence="6 8" id="KW-0368">Histidine biosynthesis</keyword>
<dbReference type="UniPathway" id="UPA00031">
    <property type="reaction ID" value="UER00013"/>
</dbReference>
<name>A0A0A3J2H4_9BACL</name>
<dbReference type="CDD" id="cd12110">
    <property type="entry name" value="PHP_HisPPase_Hisj_like"/>
    <property type="match status" value="1"/>
</dbReference>
<evidence type="ECO:0000256" key="8">
    <source>
        <dbReference type="RuleBase" id="RU366003"/>
    </source>
</evidence>
<evidence type="ECO:0000313" key="10">
    <source>
        <dbReference type="EMBL" id="KGR91151.1"/>
    </source>
</evidence>
<dbReference type="GO" id="GO:0005737">
    <property type="term" value="C:cytoplasm"/>
    <property type="evidence" value="ECO:0007669"/>
    <property type="project" value="TreeGrafter"/>
</dbReference>
<evidence type="ECO:0000256" key="4">
    <source>
        <dbReference type="ARBA" id="ARBA00022605"/>
    </source>
</evidence>
<dbReference type="GO" id="GO:0004401">
    <property type="term" value="F:histidinol-phosphatase activity"/>
    <property type="evidence" value="ECO:0007669"/>
    <property type="project" value="UniProtKB-UniRule"/>
</dbReference>
<dbReference type="SUPFAM" id="SSF89550">
    <property type="entry name" value="PHP domain-like"/>
    <property type="match status" value="1"/>
</dbReference>
<dbReference type="Pfam" id="PF02811">
    <property type="entry name" value="PHP"/>
    <property type="match status" value="1"/>
</dbReference>
<dbReference type="PANTHER" id="PTHR21039:SF0">
    <property type="entry name" value="HISTIDINOL-PHOSPHATASE"/>
    <property type="match status" value="1"/>
</dbReference>
<comment type="catalytic activity">
    <reaction evidence="7 8">
        <text>L-histidinol phosphate + H2O = L-histidinol + phosphate</text>
        <dbReference type="Rhea" id="RHEA:14465"/>
        <dbReference type="ChEBI" id="CHEBI:15377"/>
        <dbReference type="ChEBI" id="CHEBI:43474"/>
        <dbReference type="ChEBI" id="CHEBI:57699"/>
        <dbReference type="ChEBI" id="CHEBI:57980"/>
        <dbReference type="EC" id="3.1.3.15"/>
    </reaction>
</comment>
<dbReference type="GO" id="GO:0000105">
    <property type="term" value="P:L-histidine biosynthetic process"/>
    <property type="evidence" value="ECO:0007669"/>
    <property type="project" value="UniProtKB-UniRule"/>
</dbReference>
<dbReference type="PANTHER" id="PTHR21039">
    <property type="entry name" value="HISTIDINOL PHOSPHATASE-RELATED"/>
    <property type="match status" value="1"/>
</dbReference>
<evidence type="ECO:0000259" key="9">
    <source>
        <dbReference type="Pfam" id="PF02811"/>
    </source>
</evidence>
<evidence type="ECO:0000313" key="11">
    <source>
        <dbReference type="Proteomes" id="UP000030595"/>
    </source>
</evidence>
<dbReference type="AlphaFoldDB" id="A0A0A3J2H4"/>
<protein>
    <recommendedName>
        <fullName evidence="3 8">Histidinol-phosphatase</fullName>
        <shortName evidence="8">HolPase</shortName>
        <ecNumber evidence="3 8">3.1.3.15</ecNumber>
    </recommendedName>
</protein>
<keyword evidence="5 8" id="KW-0378">Hydrolase</keyword>
<keyword evidence="4 8" id="KW-0028">Amino-acid biosynthesis</keyword>
<gene>
    <name evidence="10" type="ORF">CD30_07755</name>
</gene>
<evidence type="ECO:0000256" key="5">
    <source>
        <dbReference type="ARBA" id="ARBA00022801"/>
    </source>
</evidence>
<evidence type="ECO:0000256" key="2">
    <source>
        <dbReference type="ARBA" id="ARBA00009152"/>
    </source>
</evidence>
<dbReference type="eggNOG" id="COG1387">
    <property type="taxonomic scope" value="Bacteria"/>
</dbReference>
<evidence type="ECO:0000256" key="6">
    <source>
        <dbReference type="ARBA" id="ARBA00023102"/>
    </source>
</evidence>
<accession>A0A0A3J2H4</accession>
<organism evidence="10 11">
    <name type="scientific">Ureibacillus massiliensis 4400831 = CIP 108448 = CCUG 49529</name>
    <dbReference type="NCBI Taxonomy" id="1211035"/>
    <lineage>
        <taxon>Bacteria</taxon>
        <taxon>Bacillati</taxon>
        <taxon>Bacillota</taxon>
        <taxon>Bacilli</taxon>
        <taxon>Bacillales</taxon>
        <taxon>Caryophanaceae</taxon>
        <taxon>Ureibacillus</taxon>
    </lineage>
</organism>
<dbReference type="InterPro" id="IPR010140">
    <property type="entry name" value="Histidinol_P_phosphatase_HisJ"/>
</dbReference>
<dbReference type="EC" id="3.1.3.15" evidence="3 8"/>